<evidence type="ECO:0000313" key="16">
    <source>
        <dbReference type="EMBL" id="AYJ87955.1"/>
    </source>
</evidence>
<feature type="binding site" description="axial binding residue" evidence="14">
    <location>
        <position position="15"/>
    </location>
    <ligand>
        <name>heme</name>
        <dbReference type="ChEBI" id="CHEBI:30413"/>
    </ligand>
    <ligandPart>
        <name>Fe</name>
        <dbReference type="ChEBI" id="CHEBI:18248"/>
    </ligandPart>
</feature>
<keyword evidence="12 14" id="KW-0472">Membrane</keyword>
<dbReference type="AlphaFoldDB" id="A0A494TSA4"/>
<organism evidence="16 17">
    <name type="scientific">Sphingomonas paeninsulae</name>
    <dbReference type="NCBI Taxonomy" id="2319844"/>
    <lineage>
        <taxon>Bacteria</taxon>
        <taxon>Pseudomonadati</taxon>
        <taxon>Pseudomonadota</taxon>
        <taxon>Alphaproteobacteria</taxon>
        <taxon>Sphingomonadales</taxon>
        <taxon>Sphingomonadaceae</taxon>
        <taxon>Sphingomonas</taxon>
    </lineage>
</organism>
<dbReference type="GO" id="GO:0046872">
    <property type="term" value="F:metal ion binding"/>
    <property type="evidence" value="ECO:0007669"/>
    <property type="project" value="UniProtKB-UniRule"/>
</dbReference>
<comment type="subunit">
    <text evidence="14">Homodimer.</text>
</comment>
<evidence type="ECO:0000256" key="15">
    <source>
        <dbReference type="PIRNR" id="PIRNR004638"/>
    </source>
</evidence>
<dbReference type="KEGG" id="spha:D3Y57_12335"/>
<evidence type="ECO:0000256" key="2">
    <source>
        <dbReference type="ARBA" id="ARBA00005073"/>
    </source>
</evidence>
<evidence type="ECO:0000256" key="14">
    <source>
        <dbReference type="HAMAP-Rule" id="MF_02239"/>
    </source>
</evidence>
<evidence type="ECO:0000256" key="8">
    <source>
        <dbReference type="ARBA" id="ARBA00022723"/>
    </source>
</evidence>
<dbReference type="EMBL" id="CP032829">
    <property type="protein sequence ID" value="AYJ87955.1"/>
    <property type="molecule type" value="Genomic_DNA"/>
</dbReference>
<keyword evidence="11 14" id="KW-0408">Iron</keyword>
<dbReference type="GO" id="GO:0006782">
    <property type="term" value="P:protoporphyrinogen IX biosynthetic process"/>
    <property type="evidence" value="ECO:0007669"/>
    <property type="project" value="UniProtKB-UniRule"/>
</dbReference>
<comment type="catalytic activity">
    <reaction evidence="13 14 15">
        <text>protoporphyrinogen IX + 3 A = protoporphyrin IX + 3 AH2</text>
        <dbReference type="Rhea" id="RHEA:62000"/>
        <dbReference type="ChEBI" id="CHEBI:13193"/>
        <dbReference type="ChEBI" id="CHEBI:17499"/>
        <dbReference type="ChEBI" id="CHEBI:57306"/>
        <dbReference type="ChEBI" id="CHEBI:57307"/>
    </reaction>
</comment>
<evidence type="ECO:0000256" key="12">
    <source>
        <dbReference type="ARBA" id="ARBA00023136"/>
    </source>
</evidence>
<dbReference type="PIRSF" id="PIRSF004638">
    <property type="entry name" value="UCP004638"/>
    <property type="match status" value="1"/>
</dbReference>
<dbReference type="EC" id="1.3.99.-" evidence="14 15"/>
<evidence type="ECO:0000313" key="17">
    <source>
        <dbReference type="Proteomes" id="UP000276254"/>
    </source>
</evidence>
<dbReference type="GO" id="GO:0070818">
    <property type="term" value="F:protoporphyrinogen oxidase activity"/>
    <property type="evidence" value="ECO:0007669"/>
    <property type="project" value="UniProtKB-UniRule"/>
</dbReference>
<evidence type="ECO:0000256" key="10">
    <source>
        <dbReference type="ARBA" id="ARBA00023002"/>
    </source>
</evidence>
<name>A0A494TSA4_SPHPE</name>
<comment type="pathway">
    <text evidence="2 14 15">Porphyrin-containing compound metabolism; protoporphyrin-IX biosynthesis; protoporphyrin-IX from protoporphyrinogen-IX: step 1/1.</text>
</comment>
<dbReference type="PANTHER" id="PTHR40255">
    <property type="entry name" value="UPF0093 MEMBRANE PROTEIN SLR1790"/>
    <property type="match status" value="1"/>
</dbReference>
<evidence type="ECO:0000256" key="7">
    <source>
        <dbReference type="ARBA" id="ARBA00022692"/>
    </source>
</evidence>
<evidence type="ECO:0000256" key="1">
    <source>
        <dbReference type="ARBA" id="ARBA00004651"/>
    </source>
</evidence>
<gene>
    <name evidence="16" type="ORF">D3Y57_12335</name>
</gene>
<keyword evidence="10 14" id="KW-0560">Oxidoreductase</keyword>
<keyword evidence="5 14" id="KW-1003">Cell membrane</keyword>
<proteinExistence type="inferred from homology"/>
<evidence type="ECO:0000256" key="6">
    <source>
        <dbReference type="ARBA" id="ARBA00022617"/>
    </source>
</evidence>
<comment type="function">
    <text evidence="14 15">Catalyzes the oxidation of protoporphyrinogen IX to protoporphyrin IX.</text>
</comment>
<evidence type="ECO:0000256" key="5">
    <source>
        <dbReference type="ARBA" id="ARBA00022475"/>
    </source>
</evidence>
<dbReference type="PANTHER" id="PTHR40255:SF1">
    <property type="entry name" value="PROTOPORPHYRINOGEN IX OXIDASE"/>
    <property type="match status" value="1"/>
</dbReference>
<dbReference type="Proteomes" id="UP000276254">
    <property type="component" value="Chromosome"/>
</dbReference>
<evidence type="ECO:0000256" key="4">
    <source>
        <dbReference type="ARBA" id="ARBA00017504"/>
    </source>
</evidence>
<keyword evidence="6 14" id="KW-0349">Heme</keyword>
<protein>
    <recommendedName>
        <fullName evidence="4 14">Protoporphyrinogen IX oxidase</fullName>
        <shortName evidence="14">PPO</shortName>
        <ecNumber evidence="14 15">1.3.99.-</ecNumber>
    </recommendedName>
</protein>
<sequence>MGFLGSAYLWVKAAHIIFVVFWMAGLFMLPRFFAYHQEADRDSPENAIWIDRERKLISIILNPSMVAVWAFGLALLISSGAAVEHWFQMKFLLVLVLSGYHGWLSAYAKRLVRGERRVSNKAMRMLNEVPGIAVVIIVFLVVVKPF</sequence>
<feature type="transmembrane region" description="Helical" evidence="14">
    <location>
        <begin position="56"/>
        <end position="79"/>
    </location>
</feature>
<reference evidence="16 17" key="1">
    <citation type="submission" date="2018-09" db="EMBL/GenBank/DDBJ databases">
        <title>Sphingomonas peninsula sp. nov., isolated from fildes peninsula, Antarctic soil.</title>
        <authorList>
            <person name="Yingchao G."/>
        </authorList>
    </citation>
    <scope>NUCLEOTIDE SEQUENCE [LARGE SCALE GENOMIC DNA]</scope>
    <source>
        <strain evidence="16 17">YZ-8</strain>
    </source>
</reference>
<accession>A0A494TSA4</accession>
<comment type="subcellular location">
    <subcellularLocation>
        <location evidence="1 14">Cell membrane</location>
        <topology evidence="1 14">Multi-pass membrane protein</topology>
    </subcellularLocation>
</comment>
<dbReference type="UniPathway" id="UPA00251">
    <property type="reaction ID" value="UER00324"/>
</dbReference>
<feature type="transmembrane region" description="Helical" evidence="14">
    <location>
        <begin position="13"/>
        <end position="35"/>
    </location>
</feature>
<evidence type="ECO:0000256" key="9">
    <source>
        <dbReference type="ARBA" id="ARBA00022989"/>
    </source>
</evidence>
<feature type="binding site" description="axial binding residue" evidence="14">
    <location>
        <position position="90"/>
    </location>
    <ligand>
        <name>heme</name>
        <dbReference type="ChEBI" id="CHEBI:30413"/>
    </ligand>
    <ligandPart>
        <name>Fe</name>
        <dbReference type="ChEBI" id="CHEBI:18248"/>
    </ligandPart>
</feature>
<keyword evidence="8 14" id="KW-0479">Metal-binding</keyword>
<evidence type="ECO:0000256" key="3">
    <source>
        <dbReference type="ARBA" id="ARBA00006501"/>
    </source>
</evidence>
<comment type="cofactor">
    <cofactor evidence="14 15">
        <name>heme b</name>
        <dbReference type="ChEBI" id="CHEBI:60344"/>
    </cofactor>
    <text evidence="14 15">Binds 1 heme b (iron(II)-protoporphyrin IX) group per subunit.</text>
</comment>
<dbReference type="HAMAP" id="MF_02239">
    <property type="entry name" value="HemJ"/>
    <property type="match status" value="1"/>
</dbReference>
<dbReference type="Pfam" id="PF03653">
    <property type="entry name" value="UPF0093"/>
    <property type="match status" value="1"/>
</dbReference>
<comment type="similarity">
    <text evidence="3 14 15">Belongs to the HemJ family.</text>
</comment>
<keyword evidence="9 14" id="KW-1133">Transmembrane helix</keyword>
<dbReference type="RefSeq" id="WP_121155857.1">
    <property type="nucleotide sequence ID" value="NZ_CP032829.1"/>
</dbReference>
<evidence type="ECO:0000256" key="13">
    <source>
        <dbReference type="ARBA" id="ARBA00048390"/>
    </source>
</evidence>
<keyword evidence="7 14" id="KW-0812">Transmembrane</keyword>
<dbReference type="InterPro" id="IPR005265">
    <property type="entry name" value="HemJ-like"/>
</dbReference>
<feature type="transmembrane region" description="Helical" evidence="14">
    <location>
        <begin position="125"/>
        <end position="143"/>
    </location>
</feature>
<keyword evidence="17" id="KW-1185">Reference proteome</keyword>
<dbReference type="GO" id="GO:0005886">
    <property type="term" value="C:plasma membrane"/>
    <property type="evidence" value="ECO:0007669"/>
    <property type="project" value="UniProtKB-SubCell"/>
</dbReference>
<dbReference type="OrthoDB" id="9800824at2"/>
<feature type="transmembrane region" description="Helical" evidence="14">
    <location>
        <begin position="85"/>
        <end position="104"/>
    </location>
</feature>
<evidence type="ECO:0000256" key="11">
    <source>
        <dbReference type="ARBA" id="ARBA00023004"/>
    </source>
</evidence>